<sequence length="364" mass="39428">MARRHRRTVLRVVLTTQLCLALLTAAAVTLAYQRLDDNIAAGSAIPHVVEKEDVADDAPLEPLNILVMGSDNRDGEGNDIDGLTGGGQRADTTILVHVSADRQEAYGVSLPRDAIVDRPACRVDGEEIPGAEAAMFNTAFAVGGPLCTVQTVEQLTGIYIDHFVVLDFNGFKDMVDAVDGVEVCIPKDVDDPEHDIYFDAGVQELEGQQALNYVRERTVLSSTGDIGRMKRQQAFIASMVNKVFSAGTLTRVDRVYQFLKAATDSIEVDDQIDSLRDLTQLARQFRDTGLTKIRFISVPFEAYEPDPNRLVWTAEADALWKRIKADESLGREFRGGAISAADPVDGGGGSEQDAEEAAAAGLCA</sequence>
<dbReference type="NCBIfam" id="TIGR00350">
    <property type="entry name" value="lytR_cpsA_psr"/>
    <property type="match status" value="1"/>
</dbReference>
<dbReference type="InterPro" id="IPR004474">
    <property type="entry name" value="LytR_CpsA_psr"/>
</dbReference>
<dbReference type="PANTHER" id="PTHR33392:SF6">
    <property type="entry name" value="POLYISOPRENYL-TEICHOIC ACID--PEPTIDOGLYCAN TEICHOIC ACID TRANSFERASE TAGU"/>
    <property type="match status" value="1"/>
</dbReference>
<organism evidence="4 5">
    <name type="scientific">Nocardioides kribbensis</name>
    <dbReference type="NCBI Taxonomy" id="305517"/>
    <lineage>
        <taxon>Bacteria</taxon>
        <taxon>Bacillati</taxon>
        <taxon>Actinomycetota</taxon>
        <taxon>Actinomycetes</taxon>
        <taxon>Propionibacteriales</taxon>
        <taxon>Nocardioidaceae</taxon>
        <taxon>Nocardioides</taxon>
    </lineage>
</organism>
<protein>
    <submittedName>
        <fullName evidence="4">LCP family protein</fullName>
    </submittedName>
</protein>
<keyword evidence="5" id="KW-1185">Reference proteome</keyword>
<comment type="similarity">
    <text evidence="1">Belongs to the LytR/CpsA/Psr (LCP) family.</text>
</comment>
<evidence type="ECO:0000313" key="4">
    <source>
        <dbReference type="EMBL" id="MEQ7848052.1"/>
    </source>
</evidence>
<feature type="domain" description="Cell envelope-related transcriptional attenuator" evidence="3">
    <location>
        <begin position="89"/>
        <end position="243"/>
    </location>
</feature>
<evidence type="ECO:0000256" key="2">
    <source>
        <dbReference type="SAM" id="MobiDB-lite"/>
    </source>
</evidence>
<evidence type="ECO:0000259" key="3">
    <source>
        <dbReference type="Pfam" id="PF03816"/>
    </source>
</evidence>
<proteinExistence type="inferred from homology"/>
<dbReference type="Gene3D" id="3.40.630.190">
    <property type="entry name" value="LCP protein"/>
    <property type="match status" value="1"/>
</dbReference>
<dbReference type="Proteomes" id="UP001482520">
    <property type="component" value="Unassembled WGS sequence"/>
</dbReference>
<dbReference type="EMBL" id="JBEGDP010000013">
    <property type="protein sequence ID" value="MEQ7848052.1"/>
    <property type="molecule type" value="Genomic_DNA"/>
</dbReference>
<dbReference type="RefSeq" id="WP_349500683.1">
    <property type="nucleotide sequence ID" value="NZ_JBEFCX010000134.1"/>
</dbReference>
<dbReference type="PANTHER" id="PTHR33392">
    <property type="entry name" value="POLYISOPRENYL-TEICHOIC ACID--PEPTIDOGLYCAN TEICHOIC ACID TRANSFERASE TAGU"/>
    <property type="match status" value="1"/>
</dbReference>
<accession>A0ABV1NZZ7</accession>
<name>A0ABV1NZZ7_9ACTN</name>
<dbReference type="InterPro" id="IPR050922">
    <property type="entry name" value="LytR/CpsA/Psr_CW_biosynth"/>
</dbReference>
<feature type="region of interest" description="Disordered" evidence="2">
    <location>
        <begin position="340"/>
        <end position="360"/>
    </location>
</feature>
<evidence type="ECO:0000313" key="5">
    <source>
        <dbReference type="Proteomes" id="UP001482520"/>
    </source>
</evidence>
<dbReference type="Pfam" id="PF03816">
    <property type="entry name" value="LytR_cpsA_psr"/>
    <property type="match status" value="1"/>
</dbReference>
<evidence type="ECO:0000256" key="1">
    <source>
        <dbReference type="ARBA" id="ARBA00006068"/>
    </source>
</evidence>
<gene>
    <name evidence="4" type="ORF">V6R90_12265</name>
</gene>
<comment type="caution">
    <text evidence="4">The sequence shown here is derived from an EMBL/GenBank/DDBJ whole genome shotgun (WGS) entry which is preliminary data.</text>
</comment>
<reference evidence="4 5" key="1">
    <citation type="submission" date="2024-02" db="EMBL/GenBank/DDBJ databases">
        <title>Full genome sequence of Nocardioides kribbensis.</title>
        <authorList>
            <person name="Poletto B.L."/>
            <person name="Silva G."/>
            <person name="Galante D."/>
            <person name="Campos K.R."/>
            <person name="Santos M.B.N."/>
            <person name="Sacchi C.T."/>
        </authorList>
    </citation>
    <scope>NUCLEOTIDE SEQUENCE [LARGE SCALE GENOMIC DNA]</scope>
    <source>
        <strain evidence="4 5">O4R</strain>
    </source>
</reference>